<dbReference type="HOGENOM" id="CLU_3357946_0_0_6"/>
<proteinExistence type="predicted"/>
<sequence length="36" mass="4232">MLIKNFFKKSPNLKSDKKQLITILVVVLLIKLLYKT</sequence>
<keyword evidence="1" id="KW-1133">Transmembrane helix</keyword>
<reference evidence="2 3" key="1">
    <citation type="submission" date="2006-02" db="EMBL/GenBank/DDBJ databases">
        <authorList>
            <person name="Moran M.A."/>
            <person name="Kjelleberg S."/>
            <person name="Egan S."/>
            <person name="Saunders N."/>
            <person name="Thomas T."/>
            <person name="Ferriera S."/>
            <person name="Johnson J."/>
            <person name="Kravitz S."/>
            <person name="Halpern A."/>
            <person name="Remington K."/>
            <person name="Beeson K."/>
            <person name="Tran B."/>
            <person name="Rogers Y.-H."/>
            <person name="Friedman R."/>
            <person name="Venter J.C."/>
        </authorList>
    </citation>
    <scope>NUCLEOTIDE SEQUENCE [LARGE SCALE GENOMIC DNA]</scope>
    <source>
        <strain evidence="2 3">D2</strain>
    </source>
</reference>
<gene>
    <name evidence="2" type="ORF">PTD2_01151</name>
</gene>
<evidence type="ECO:0000256" key="1">
    <source>
        <dbReference type="SAM" id="Phobius"/>
    </source>
</evidence>
<name>A4C3K1_9GAMM</name>
<accession>A4C3K1</accession>
<keyword evidence="1" id="KW-0812">Transmembrane</keyword>
<evidence type="ECO:0000313" key="2">
    <source>
        <dbReference type="EMBL" id="EAR30133.1"/>
    </source>
</evidence>
<comment type="caution">
    <text evidence="2">The sequence shown here is derived from an EMBL/GenBank/DDBJ whole genome shotgun (WGS) entry which is preliminary data.</text>
</comment>
<protein>
    <submittedName>
        <fullName evidence="2">Gamma-glutamyl kinase</fullName>
        <ecNumber evidence="2">2.7.2.11</ecNumber>
    </submittedName>
</protein>
<dbReference type="Proteomes" id="UP000006201">
    <property type="component" value="Unassembled WGS sequence"/>
</dbReference>
<keyword evidence="2" id="KW-0418">Kinase</keyword>
<dbReference type="AlphaFoldDB" id="A4C3K1"/>
<keyword evidence="3" id="KW-1185">Reference proteome</keyword>
<dbReference type="EC" id="2.7.2.11" evidence="2"/>
<dbReference type="STRING" id="87626.PTD2_01151"/>
<dbReference type="GO" id="GO:0004349">
    <property type="term" value="F:glutamate 5-kinase activity"/>
    <property type="evidence" value="ECO:0007669"/>
    <property type="project" value="UniProtKB-EC"/>
</dbReference>
<dbReference type="EMBL" id="AAOH01000001">
    <property type="protein sequence ID" value="EAR30133.1"/>
    <property type="molecule type" value="Genomic_DNA"/>
</dbReference>
<keyword evidence="2" id="KW-0808">Transferase</keyword>
<feature type="transmembrane region" description="Helical" evidence="1">
    <location>
        <begin position="20"/>
        <end position="35"/>
    </location>
</feature>
<keyword evidence="1" id="KW-0472">Membrane</keyword>
<evidence type="ECO:0000313" key="3">
    <source>
        <dbReference type="Proteomes" id="UP000006201"/>
    </source>
</evidence>
<organism evidence="2 3">
    <name type="scientific">Pseudoalteromonas tunicata D2</name>
    <dbReference type="NCBI Taxonomy" id="87626"/>
    <lineage>
        <taxon>Bacteria</taxon>
        <taxon>Pseudomonadati</taxon>
        <taxon>Pseudomonadota</taxon>
        <taxon>Gammaproteobacteria</taxon>
        <taxon>Alteromonadales</taxon>
        <taxon>Pseudoalteromonadaceae</taxon>
        <taxon>Pseudoalteromonas</taxon>
    </lineage>
</organism>